<dbReference type="InterPro" id="IPR015915">
    <property type="entry name" value="Kelch-typ_b-propeller"/>
</dbReference>
<organism evidence="7">
    <name type="scientific">Tetraselmis sp. GSL018</name>
    <dbReference type="NCBI Taxonomy" id="582737"/>
    <lineage>
        <taxon>Eukaryota</taxon>
        <taxon>Viridiplantae</taxon>
        <taxon>Chlorophyta</taxon>
        <taxon>core chlorophytes</taxon>
        <taxon>Chlorodendrophyceae</taxon>
        <taxon>Chlorodendrales</taxon>
        <taxon>Chlorodendraceae</taxon>
        <taxon>Tetraselmis</taxon>
    </lineage>
</organism>
<feature type="region of interest" description="Disordered" evidence="5">
    <location>
        <begin position="478"/>
        <end position="534"/>
    </location>
</feature>
<comment type="similarity">
    <text evidence="1">Belongs to the ACBP family.</text>
</comment>
<name>A0A061QZ22_9CHLO</name>
<dbReference type="Gene3D" id="1.20.80.10">
    <property type="match status" value="1"/>
</dbReference>
<feature type="domain" description="ACB" evidence="6">
    <location>
        <begin position="21"/>
        <end position="109"/>
    </location>
</feature>
<dbReference type="InterPro" id="IPR056819">
    <property type="entry name" value="ACBP4-6_C"/>
</dbReference>
<keyword evidence="2" id="KW-0880">Kelch repeat</keyword>
<dbReference type="InterPro" id="IPR006652">
    <property type="entry name" value="Kelch_1"/>
</dbReference>
<dbReference type="Pfam" id="PF00887">
    <property type="entry name" value="ACBP"/>
    <property type="match status" value="1"/>
</dbReference>
<dbReference type="SUPFAM" id="SSF47027">
    <property type="entry name" value="Acyl-CoA binding protein"/>
    <property type="match status" value="1"/>
</dbReference>
<keyword evidence="4" id="KW-0446">Lipid-binding</keyword>
<dbReference type="EMBL" id="GBEZ01023334">
    <property type="protein sequence ID" value="JAC63546.1"/>
    <property type="molecule type" value="Transcribed_RNA"/>
</dbReference>
<dbReference type="PANTHER" id="PTHR46093">
    <property type="entry name" value="ACYL-COA-BINDING DOMAIN-CONTAINING PROTEIN 5"/>
    <property type="match status" value="1"/>
</dbReference>
<protein>
    <submittedName>
        <fullName evidence="7">Acyl--binding domain-containing protein 4-like</fullName>
    </submittedName>
</protein>
<reference evidence="7" key="1">
    <citation type="submission" date="2014-05" db="EMBL/GenBank/DDBJ databases">
        <title>The transcriptome of the halophilic microalga Tetraselmis sp. GSL018 isolated from the Great Salt Lake, Utah.</title>
        <authorList>
            <person name="Jinkerson R.E."/>
            <person name="D'Adamo S."/>
            <person name="Posewitz M.C."/>
        </authorList>
    </citation>
    <scope>NUCLEOTIDE SEQUENCE</scope>
    <source>
        <strain evidence="7">GSL018</strain>
    </source>
</reference>
<accession>A0A061QZ22</accession>
<dbReference type="PROSITE" id="PS51228">
    <property type="entry name" value="ACB_2"/>
    <property type="match status" value="1"/>
</dbReference>
<evidence type="ECO:0000256" key="2">
    <source>
        <dbReference type="ARBA" id="ARBA00022441"/>
    </source>
</evidence>
<dbReference type="InterPro" id="IPR000582">
    <property type="entry name" value="Acyl-CoA-binding_protein"/>
</dbReference>
<dbReference type="GO" id="GO:0000062">
    <property type="term" value="F:fatty-acyl-CoA binding"/>
    <property type="evidence" value="ECO:0007669"/>
    <property type="project" value="InterPro"/>
</dbReference>
<dbReference type="InterPro" id="IPR035984">
    <property type="entry name" value="Acyl-CoA-binding_sf"/>
</dbReference>
<dbReference type="Pfam" id="PF01344">
    <property type="entry name" value="Kelch_1"/>
    <property type="match status" value="1"/>
</dbReference>
<evidence type="ECO:0000256" key="5">
    <source>
        <dbReference type="SAM" id="MobiDB-lite"/>
    </source>
</evidence>
<evidence type="ECO:0000256" key="4">
    <source>
        <dbReference type="ARBA" id="ARBA00023121"/>
    </source>
</evidence>
<evidence type="ECO:0000259" key="6">
    <source>
        <dbReference type="PROSITE" id="PS51228"/>
    </source>
</evidence>
<dbReference type="Pfam" id="PF24922">
    <property type="entry name" value="ACBP4_C"/>
    <property type="match status" value="1"/>
</dbReference>
<sequence>MTAETMQASAQSSTGGCTLPYPERFKAAVHYISNPPAGSKPVSDDTRLLLYALNQQATIGPCKETKPWGWNVVETAKWQTWSQLGNMSAVEAMRLYVRELEENEPDWYAKLGDYNPSVAEEPVEVEESQTNQPTGIAAIGPRDEWVQAEVSGARKPPPRYEHAMAAVDGKLLLVGGNCGGRYLNDVWILDLSSLEWVPTMYSGGKQAPGPPPSSGPDTPPPPQPTLPPSAGHAVVPWASSLLAVGGLTKAKHKSDELVVHSLETRAMAWSLLEPSGTPPPQLGGHTATIIGSCLYVFGGEDNSRRLSDELFVLDLESMVWSKPETKGRKPSPRCAHVAAGFGGRYLLIFGGGSVAHCYQDLHVLDVEDMSWSVPAAAGQAPSPRAGHAAAMLGNMWYIAGGGNNTTGCRDMVALDVSELGVGTVKWSFVTKISDKRSPIVTEGLSLTAVPEEGAIVAFGGYNGKYHNAVHVFKPAGAEQGQERGLPAPPAKSPLKEAEHVAAERAPQKAQMPKREEEPEAKQPPGEERREEESRVAKLEAACKEAEDMAREAAAARESAAHELALMRRQLVSAQNALAETERGLEEARASLGEEQSKNFKLEVEVAELRQKLGQMEELEKELEHLRRQAQEAKEKKGSGLWGYIAG</sequence>
<feature type="compositionally biased region" description="Pro residues" evidence="5">
    <location>
        <begin position="208"/>
        <end position="227"/>
    </location>
</feature>
<dbReference type="InterPro" id="IPR014352">
    <property type="entry name" value="FERM/acyl-CoA-bd_prot_sf"/>
</dbReference>
<evidence type="ECO:0000256" key="3">
    <source>
        <dbReference type="ARBA" id="ARBA00022737"/>
    </source>
</evidence>
<proteinExistence type="inferred from homology"/>
<dbReference type="Gene3D" id="2.120.10.80">
    <property type="entry name" value="Kelch-type beta propeller"/>
    <property type="match status" value="2"/>
</dbReference>
<evidence type="ECO:0000313" key="7">
    <source>
        <dbReference type="EMBL" id="JAC63546.1"/>
    </source>
</evidence>
<dbReference type="PANTHER" id="PTHR46093:SF3">
    <property type="entry name" value="ACYL-COA-BINDING DOMAIN-CONTAINING PROTEIN 4"/>
    <property type="match status" value="1"/>
</dbReference>
<dbReference type="Pfam" id="PF24681">
    <property type="entry name" value="Kelch_KLHDC2_KLHL20_DRC7"/>
    <property type="match status" value="1"/>
</dbReference>
<dbReference type="AlphaFoldDB" id="A0A061QZ22"/>
<dbReference type="EMBL" id="GBEZ01013605">
    <property type="protein sequence ID" value="JAC72397.1"/>
    <property type="molecule type" value="Transcribed_RNA"/>
</dbReference>
<feature type="compositionally biased region" description="Basic and acidic residues" evidence="5">
    <location>
        <begin position="493"/>
        <end position="534"/>
    </location>
</feature>
<dbReference type="SUPFAM" id="SSF117281">
    <property type="entry name" value="Kelch motif"/>
    <property type="match status" value="2"/>
</dbReference>
<gene>
    <name evidence="7" type="ORF">TSPGSL018_20381</name>
    <name evidence="8" type="ORF">TSPGSL018_31454</name>
</gene>
<keyword evidence="3" id="KW-0677">Repeat</keyword>
<evidence type="ECO:0000256" key="1">
    <source>
        <dbReference type="ARBA" id="ARBA00005567"/>
    </source>
</evidence>
<evidence type="ECO:0000313" key="8">
    <source>
        <dbReference type="EMBL" id="JAC72397.1"/>
    </source>
</evidence>
<feature type="region of interest" description="Disordered" evidence="5">
    <location>
        <begin position="202"/>
        <end position="231"/>
    </location>
</feature>